<name>A0A6V7GTB8_9HYME</name>
<dbReference type="OrthoDB" id="549243at2759"/>
<accession>A0A6V7GTB8</accession>
<proteinExistence type="predicted"/>
<dbReference type="AlphaFoldDB" id="A0A6V7GTB8"/>
<organism evidence="1 2">
    <name type="scientific">Heterotrigona itama</name>
    <dbReference type="NCBI Taxonomy" id="395501"/>
    <lineage>
        <taxon>Eukaryota</taxon>
        <taxon>Metazoa</taxon>
        <taxon>Ecdysozoa</taxon>
        <taxon>Arthropoda</taxon>
        <taxon>Hexapoda</taxon>
        <taxon>Insecta</taxon>
        <taxon>Pterygota</taxon>
        <taxon>Neoptera</taxon>
        <taxon>Endopterygota</taxon>
        <taxon>Hymenoptera</taxon>
        <taxon>Apocrita</taxon>
        <taxon>Aculeata</taxon>
        <taxon>Apoidea</taxon>
        <taxon>Anthophila</taxon>
        <taxon>Apidae</taxon>
        <taxon>Heterotrigona</taxon>
    </lineage>
</organism>
<dbReference type="EMBL" id="CAJDYZ010000501">
    <property type="protein sequence ID" value="CAD1468414.1"/>
    <property type="molecule type" value="Genomic_DNA"/>
</dbReference>
<evidence type="ECO:0000313" key="1">
    <source>
        <dbReference type="EMBL" id="CAD1468414.1"/>
    </source>
</evidence>
<protein>
    <recommendedName>
        <fullName evidence="3">F-box domain-containing protein</fullName>
    </recommendedName>
</protein>
<comment type="caution">
    <text evidence="1">The sequence shown here is derived from an EMBL/GenBank/DDBJ whole genome shotgun (WGS) entry which is preliminary data.</text>
</comment>
<feature type="non-terminal residue" evidence="1">
    <location>
        <position position="1"/>
    </location>
</feature>
<evidence type="ECO:0000313" key="2">
    <source>
        <dbReference type="Proteomes" id="UP000752696"/>
    </source>
</evidence>
<sequence>MMLYLDYLQDDISIQTLSDDCLMYIFLELPIVNRIRKRVCKRWKALSQVCWRSIKELDLSWHKEKRNICMRCVSYLNEINLFLLPYGILRSRTLMSGMCLLCLPLEETEEIVLKSFLSQ</sequence>
<keyword evidence="2" id="KW-1185">Reference proteome</keyword>
<dbReference type="Gene3D" id="1.20.1280.50">
    <property type="match status" value="1"/>
</dbReference>
<evidence type="ECO:0008006" key="3">
    <source>
        <dbReference type="Google" id="ProtNLM"/>
    </source>
</evidence>
<gene>
    <name evidence="1" type="ORF">MHI_LOCUS41891</name>
</gene>
<reference evidence="1" key="1">
    <citation type="submission" date="2020-07" db="EMBL/GenBank/DDBJ databases">
        <authorList>
            <person name="Nazaruddin N."/>
        </authorList>
    </citation>
    <scope>NUCLEOTIDE SEQUENCE</scope>
</reference>
<dbReference type="Proteomes" id="UP000752696">
    <property type="component" value="Unassembled WGS sequence"/>
</dbReference>